<keyword evidence="4 5" id="KW-0720">Serine protease</keyword>
<evidence type="ECO:0000256" key="4">
    <source>
        <dbReference type="ARBA" id="ARBA00022825"/>
    </source>
</evidence>
<dbReference type="RefSeq" id="WP_189068758.1">
    <property type="nucleotide sequence ID" value="NZ_BMPE01000003.1"/>
</dbReference>
<evidence type="ECO:0000256" key="3">
    <source>
        <dbReference type="ARBA" id="ARBA00022801"/>
    </source>
</evidence>
<evidence type="ECO:0000256" key="1">
    <source>
        <dbReference type="ARBA" id="ARBA00011073"/>
    </source>
</evidence>
<dbReference type="PANTHER" id="PTHR43399:SF4">
    <property type="entry name" value="CELL WALL-ASSOCIATED PROTEASE"/>
    <property type="match status" value="1"/>
</dbReference>
<dbReference type="Pfam" id="PF00082">
    <property type="entry name" value="Peptidase_S8"/>
    <property type="match status" value="1"/>
</dbReference>
<dbReference type="EMBL" id="BMPE01000003">
    <property type="protein sequence ID" value="GGL00816.1"/>
    <property type="molecule type" value="Genomic_DNA"/>
</dbReference>
<evidence type="ECO:0000313" key="9">
    <source>
        <dbReference type="Proteomes" id="UP000604341"/>
    </source>
</evidence>
<feature type="active site" description="Charge relay system" evidence="5">
    <location>
        <position position="363"/>
    </location>
</feature>
<dbReference type="InterPro" id="IPR051048">
    <property type="entry name" value="Peptidase_S8/S53_subtilisin"/>
</dbReference>
<dbReference type="InterPro" id="IPR023828">
    <property type="entry name" value="Peptidase_S8_Ser-AS"/>
</dbReference>
<comment type="caution">
    <text evidence="8">The sequence shown here is derived from an EMBL/GenBank/DDBJ whole genome shotgun (WGS) entry which is preliminary data.</text>
</comment>
<evidence type="ECO:0000256" key="5">
    <source>
        <dbReference type="PROSITE-ProRule" id="PRU01240"/>
    </source>
</evidence>
<dbReference type="Proteomes" id="UP000604341">
    <property type="component" value="Unassembled WGS sequence"/>
</dbReference>
<sequence>MRRSLTCATLTISLLSACSMTVTPTATVAHPDTLLTVPVTAGTSDATLAQQYGGTVEYRTATFAVLSGAHATPLAAASRRVEKNEQSVAIPQGATHSSGDKIWATGITTWASGDKIWATSLYNFGQQTGNGWNGPLFTLFPQNSQEFVNLGVPQAQLSPNYQGSPVIAVIDGPMDTAHPALADSMVNPADWFDFASNDAQPTTEPVTESSGAYGHATGVAGVALQIAPKSRIMPVQVLAPDGTGYLLDLVKGILWAVDHGADVINLSVGTDLDSPSLRAALEYAQRKGVDVAAAAGNSGSEDLDYPAAYLSTTGAGVAVASVNAQSQPSAFTSTSDTDLLFAPGESIRSLYPDGREASWTGTSFSTPMAAAALAMLRGQPGTQAARVNDLFTLGQTLDSAHPTWKKLNLFHLLD</sequence>
<keyword evidence="6" id="KW-0732">Signal</keyword>
<feature type="signal peptide" evidence="6">
    <location>
        <begin position="1"/>
        <end position="28"/>
    </location>
</feature>
<evidence type="ECO:0000313" key="8">
    <source>
        <dbReference type="EMBL" id="GGL00816.1"/>
    </source>
</evidence>
<feature type="active site" description="Charge relay system" evidence="5">
    <location>
        <position position="215"/>
    </location>
</feature>
<dbReference type="PRINTS" id="PR00723">
    <property type="entry name" value="SUBTILISIN"/>
</dbReference>
<feature type="active site" description="Charge relay system" evidence="5">
    <location>
        <position position="171"/>
    </location>
</feature>
<name>A0ABQ2FIF8_9DEIO</name>
<dbReference type="GO" id="GO:0008233">
    <property type="term" value="F:peptidase activity"/>
    <property type="evidence" value="ECO:0007669"/>
    <property type="project" value="UniProtKB-KW"/>
</dbReference>
<keyword evidence="2 5" id="KW-0645">Protease</keyword>
<dbReference type="GO" id="GO:0006508">
    <property type="term" value="P:proteolysis"/>
    <property type="evidence" value="ECO:0007669"/>
    <property type="project" value="UniProtKB-KW"/>
</dbReference>
<accession>A0ABQ2FIF8</accession>
<dbReference type="InterPro" id="IPR000209">
    <property type="entry name" value="Peptidase_S8/S53_dom"/>
</dbReference>
<reference evidence="9" key="1">
    <citation type="journal article" date="2019" name="Int. J. Syst. Evol. Microbiol.">
        <title>The Global Catalogue of Microorganisms (GCM) 10K type strain sequencing project: providing services to taxonomists for standard genome sequencing and annotation.</title>
        <authorList>
            <consortium name="The Broad Institute Genomics Platform"/>
            <consortium name="The Broad Institute Genome Sequencing Center for Infectious Disease"/>
            <person name="Wu L."/>
            <person name="Ma J."/>
        </authorList>
    </citation>
    <scope>NUCLEOTIDE SEQUENCE [LARGE SCALE GENOMIC DNA]</scope>
    <source>
        <strain evidence="9">JCM 19173</strain>
    </source>
</reference>
<dbReference type="InterPro" id="IPR036852">
    <property type="entry name" value="Peptidase_S8/S53_dom_sf"/>
</dbReference>
<feature type="domain" description="Peptidase S8/S53" evidence="7">
    <location>
        <begin position="165"/>
        <end position="378"/>
    </location>
</feature>
<dbReference type="PANTHER" id="PTHR43399">
    <property type="entry name" value="SUBTILISIN-RELATED"/>
    <property type="match status" value="1"/>
</dbReference>
<dbReference type="SUPFAM" id="SSF52743">
    <property type="entry name" value="Subtilisin-like"/>
    <property type="match status" value="1"/>
</dbReference>
<keyword evidence="3 5" id="KW-0378">Hydrolase</keyword>
<organism evidence="8 9">
    <name type="scientific">Deinococcus radiotolerans</name>
    <dbReference type="NCBI Taxonomy" id="1309407"/>
    <lineage>
        <taxon>Bacteria</taxon>
        <taxon>Thermotogati</taxon>
        <taxon>Deinococcota</taxon>
        <taxon>Deinococci</taxon>
        <taxon>Deinococcales</taxon>
        <taxon>Deinococcaceae</taxon>
        <taxon>Deinococcus</taxon>
    </lineage>
</organism>
<dbReference type="PROSITE" id="PS51892">
    <property type="entry name" value="SUBTILASE"/>
    <property type="match status" value="1"/>
</dbReference>
<proteinExistence type="inferred from homology"/>
<evidence type="ECO:0000256" key="6">
    <source>
        <dbReference type="SAM" id="SignalP"/>
    </source>
</evidence>
<feature type="chain" id="PRO_5046690826" evidence="6">
    <location>
        <begin position="29"/>
        <end position="414"/>
    </location>
</feature>
<keyword evidence="9" id="KW-1185">Reference proteome</keyword>
<protein>
    <submittedName>
        <fullName evidence="8">Serine protease</fullName>
    </submittedName>
</protein>
<dbReference type="InterPro" id="IPR015500">
    <property type="entry name" value="Peptidase_S8_subtilisin-rel"/>
</dbReference>
<gene>
    <name evidence="8" type="ORF">GCM10010844_19110</name>
</gene>
<dbReference type="Gene3D" id="3.40.50.200">
    <property type="entry name" value="Peptidase S8/S53 domain"/>
    <property type="match status" value="1"/>
</dbReference>
<evidence type="ECO:0000256" key="2">
    <source>
        <dbReference type="ARBA" id="ARBA00022670"/>
    </source>
</evidence>
<comment type="similarity">
    <text evidence="1 5">Belongs to the peptidase S8 family.</text>
</comment>
<evidence type="ECO:0000259" key="7">
    <source>
        <dbReference type="Pfam" id="PF00082"/>
    </source>
</evidence>
<dbReference type="PROSITE" id="PS00138">
    <property type="entry name" value="SUBTILASE_SER"/>
    <property type="match status" value="1"/>
</dbReference>
<dbReference type="PROSITE" id="PS51257">
    <property type="entry name" value="PROKAR_LIPOPROTEIN"/>
    <property type="match status" value="1"/>
</dbReference>